<dbReference type="GO" id="GO:0016020">
    <property type="term" value="C:membrane"/>
    <property type="evidence" value="ECO:0007669"/>
    <property type="project" value="UniProtKB-UniRule"/>
</dbReference>
<accession>A0AA37SPI7</accession>
<dbReference type="InterPro" id="IPR050330">
    <property type="entry name" value="Bact_OuterMem_StrucFunc"/>
</dbReference>
<dbReference type="Gene3D" id="3.30.1330.60">
    <property type="entry name" value="OmpA-like domain"/>
    <property type="match status" value="1"/>
</dbReference>
<dbReference type="InterPro" id="IPR006665">
    <property type="entry name" value="OmpA-like"/>
</dbReference>
<feature type="region of interest" description="Disordered" evidence="2">
    <location>
        <begin position="333"/>
        <end position="439"/>
    </location>
</feature>
<evidence type="ECO:0000256" key="2">
    <source>
        <dbReference type="SAM" id="MobiDB-lite"/>
    </source>
</evidence>
<dbReference type="InterPro" id="IPR015943">
    <property type="entry name" value="WD40/YVTN_repeat-like_dom_sf"/>
</dbReference>
<name>A0AA37SPI7_9BACT</name>
<dbReference type="Pfam" id="PF00691">
    <property type="entry name" value="OmpA"/>
    <property type="match status" value="1"/>
</dbReference>
<keyword evidence="5" id="KW-1185">Reference proteome</keyword>
<feature type="compositionally biased region" description="Basic and acidic residues" evidence="2">
    <location>
        <begin position="392"/>
        <end position="402"/>
    </location>
</feature>
<dbReference type="Gene3D" id="2.130.10.10">
    <property type="entry name" value="YVTN repeat-like/Quinoprotein amine dehydrogenase"/>
    <property type="match status" value="2"/>
</dbReference>
<evidence type="ECO:0000313" key="5">
    <source>
        <dbReference type="Proteomes" id="UP001156666"/>
    </source>
</evidence>
<dbReference type="SUPFAM" id="SSF103088">
    <property type="entry name" value="OmpA-like"/>
    <property type="match status" value="1"/>
</dbReference>
<keyword evidence="1" id="KW-0472">Membrane</keyword>
<protein>
    <recommendedName>
        <fullName evidence="3">OmpA-like domain-containing protein</fullName>
    </recommendedName>
</protein>
<dbReference type="Gene3D" id="2.60.40.740">
    <property type="match status" value="1"/>
</dbReference>
<dbReference type="PANTHER" id="PTHR30329:SF21">
    <property type="entry name" value="LIPOPROTEIN YIAD-RELATED"/>
    <property type="match status" value="1"/>
</dbReference>
<dbReference type="PRINTS" id="PR01023">
    <property type="entry name" value="NAFLGMOTY"/>
</dbReference>
<gene>
    <name evidence="4" type="ORF">GCM10007940_09980</name>
</gene>
<dbReference type="Pfam" id="PF07494">
    <property type="entry name" value="Reg_prop"/>
    <property type="match status" value="1"/>
</dbReference>
<evidence type="ECO:0000256" key="1">
    <source>
        <dbReference type="PROSITE-ProRule" id="PRU00473"/>
    </source>
</evidence>
<proteinExistence type="predicted"/>
<dbReference type="InterPro" id="IPR036737">
    <property type="entry name" value="OmpA-like_sf"/>
</dbReference>
<dbReference type="Proteomes" id="UP001156666">
    <property type="component" value="Unassembled WGS sequence"/>
</dbReference>
<comment type="caution">
    <text evidence="4">The sequence shown here is derived from an EMBL/GenBank/DDBJ whole genome shotgun (WGS) entry which is preliminary data.</text>
</comment>
<dbReference type="SUPFAM" id="SSF101898">
    <property type="entry name" value="NHL repeat"/>
    <property type="match status" value="1"/>
</dbReference>
<feature type="compositionally biased region" description="Low complexity" evidence="2">
    <location>
        <begin position="404"/>
        <end position="422"/>
    </location>
</feature>
<dbReference type="EMBL" id="BSOH01000005">
    <property type="protein sequence ID" value="GLR16383.1"/>
    <property type="molecule type" value="Genomic_DNA"/>
</dbReference>
<evidence type="ECO:0000313" key="4">
    <source>
        <dbReference type="EMBL" id="GLR16383.1"/>
    </source>
</evidence>
<organism evidence="4 5">
    <name type="scientific">Portibacter lacus</name>
    <dbReference type="NCBI Taxonomy" id="1099794"/>
    <lineage>
        <taxon>Bacteria</taxon>
        <taxon>Pseudomonadati</taxon>
        <taxon>Bacteroidota</taxon>
        <taxon>Saprospiria</taxon>
        <taxon>Saprospirales</taxon>
        <taxon>Haliscomenobacteraceae</taxon>
        <taxon>Portibacter</taxon>
    </lineage>
</organism>
<dbReference type="CDD" id="cd07185">
    <property type="entry name" value="OmpA_C-like"/>
    <property type="match status" value="1"/>
</dbReference>
<evidence type="ECO:0000259" key="3">
    <source>
        <dbReference type="PROSITE" id="PS51123"/>
    </source>
</evidence>
<dbReference type="InterPro" id="IPR011110">
    <property type="entry name" value="Reg_prop"/>
</dbReference>
<sequence length="723" mass="80099">MLKHLTILLFVFTTFAIHSQDEFRLERVKTIPDNATVNDILVHKEALYVATNVGLYKIDTDDLETRLLSKKNIDAVTHVVKDEIWASVDGKYIQNMSTGETTNYNSPGLQVRDLEYAKGKIWIATNQGILTVLTRTNELGKIVYEKKSGLPSNEISFIHIDDQKQMWIGTDKGIVFINAKDKWKTYEKKLSMEAMHYNHEGLWLVSNEEMWVVDPYNRWYPAAIDKGLRKGKIRDITADSTGRLYMASEILVRYDPYDETIESYAENTAIVSKVCTQVESDRDNRIWLGTKEGGLFLFGYADQARTIEEMVVARDKKMEGNNEPSVEIAIVEPLNQPETVASGSTPSSANSSNETVSTTKEENTSDAIADTESSTASVASTSGVSRVIGDQKASRESDKTTRDSQGSVVESSSQSASTVVDQENSEESSRPQNSTSKKVEMVTGTKINILAQIESDLKCNGDLATVNVILNGGNPPYKVIWSDGTTDQLSRQLPSGNYKLNVSDKDGQSVSSNIIIKDVSPLALSVLSQSSPTALDRKDGQTKVKISGGAAPYNISWENGESGDKARRLEGGLDQLTITDQNNCELVTAVKLKGARILPELQIASVKIGQKLEIKNIYYEADSTDLSDNSFEVLDEIYEFLEQNKGVNIEIGGHTNNLPPDEYCDNISTARAKSVTDYLYAKGITEDRITYIGYGKRNPIASNTTKEGRKRNQRVEIKITSIN</sequence>
<dbReference type="PROSITE" id="PS51123">
    <property type="entry name" value="OMPA_2"/>
    <property type="match status" value="1"/>
</dbReference>
<feature type="compositionally biased region" description="Low complexity" evidence="2">
    <location>
        <begin position="341"/>
        <end position="353"/>
    </location>
</feature>
<feature type="compositionally biased region" description="Low complexity" evidence="2">
    <location>
        <begin position="373"/>
        <end position="385"/>
    </location>
</feature>
<dbReference type="PANTHER" id="PTHR30329">
    <property type="entry name" value="STATOR ELEMENT OF FLAGELLAR MOTOR COMPLEX"/>
    <property type="match status" value="1"/>
</dbReference>
<reference evidence="4" key="2">
    <citation type="submission" date="2023-01" db="EMBL/GenBank/DDBJ databases">
        <title>Draft genome sequence of Portibacter lacus strain NBRC 108769.</title>
        <authorList>
            <person name="Sun Q."/>
            <person name="Mori K."/>
        </authorList>
    </citation>
    <scope>NUCLEOTIDE SEQUENCE</scope>
    <source>
        <strain evidence="4">NBRC 108769</strain>
    </source>
</reference>
<dbReference type="RefSeq" id="WP_235293189.1">
    <property type="nucleotide sequence ID" value="NZ_BSOH01000005.1"/>
</dbReference>
<feature type="domain" description="OmpA-like" evidence="3">
    <location>
        <begin position="606"/>
        <end position="723"/>
    </location>
</feature>
<reference evidence="4" key="1">
    <citation type="journal article" date="2014" name="Int. J. Syst. Evol. Microbiol.">
        <title>Complete genome sequence of Corynebacterium casei LMG S-19264T (=DSM 44701T), isolated from a smear-ripened cheese.</title>
        <authorList>
            <consortium name="US DOE Joint Genome Institute (JGI-PGF)"/>
            <person name="Walter F."/>
            <person name="Albersmeier A."/>
            <person name="Kalinowski J."/>
            <person name="Ruckert C."/>
        </authorList>
    </citation>
    <scope>NUCLEOTIDE SEQUENCE</scope>
    <source>
        <strain evidence="4">NBRC 108769</strain>
    </source>
</reference>
<dbReference type="AlphaFoldDB" id="A0AA37SPI7"/>